<organism evidence="1 2">
    <name type="scientific">Ottowia thiooxydans</name>
    <dbReference type="NCBI Taxonomy" id="219182"/>
    <lineage>
        <taxon>Bacteria</taxon>
        <taxon>Pseudomonadati</taxon>
        <taxon>Pseudomonadota</taxon>
        <taxon>Betaproteobacteria</taxon>
        <taxon>Burkholderiales</taxon>
        <taxon>Comamonadaceae</taxon>
        <taxon>Ottowia</taxon>
    </lineage>
</organism>
<protein>
    <submittedName>
        <fullName evidence="1">Uncharacterized protein</fullName>
    </submittedName>
</protein>
<dbReference type="EMBL" id="JBEPSH010000003">
    <property type="protein sequence ID" value="MET4576318.1"/>
    <property type="molecule type" value="Genomic_DNA"/>
</dbReference>
<sequence>MPPMSTKAHQTILTERGMQIAERRIPTMAAKAGHEAYWTTLRDTGAVTVKMANGQVVERMLDGSVTVIKNMAIGKRVKPGTILRRVK</sequence>
<gene>
    <name evidence="1" type="ORF">ABIE13_001427</name>
</gene>
<accession>A0ABV2Q644</accession>
<proteinExistence type="predicted"/>
<comment type="caution">
    <text evidence="1">The sequence shown here is derived from an EMBL/GenBank/DDBJ whole genome shotgun (WGS) entry which is preliminary data.</text>
</comment>
<keyword evidence="2" id="KW-1185">Reference proteome</keyword>
<name>A0ABV2Q644_9BURK</name>
<dbReference type="Proteomes" id="UP001549320">
    <property type="component" value="Unassembled WGS sequence"/>
</dbReference>
<reference evidence="1 2" key="1">
    <citation type="submission" date="2024-06" db="EMBL/GenBank/DDBJ databases">
        <title>Sorghum-associated microbial communities from plants grown in Nebraska, USA.</title>
        <authorList>
            <person name="Schachtman D."/>
        </authorList>
    </citation>
    <scope>NUCLEOTIDE SEQUENCE [LARGE SCALE GENOMIC DNA]</scope>
    <source>
        <strain evidence="1 2">2709</strain>
    </source>
</reference>
<evidence type="ECO:0000313" key="2">
    <source>
        <dbReference type="Proteomes" id="UP001549320"/>
    </source>
</evidence>
<evidence type="ECO:0000313" key="1">
    <source>
        <dbReference type="EMBL" id="MET4576318.1"/>
    </source>
</evidence>